<proteinExistence type="predicted"/>
<dbReference type="EMBL" id="BTSY01000002">
    <property type="protein sequence ID" value="GMT17002.1"/>
    <property type="molecule type" value="Genomic_DNA"/>
</dbReference>
<comment type="caution">
    <text evidence="2">The sequence shown here is derived from an EMBL/GenBank/DDBJ whole genome shotgun (WGS) entry which is preliminary data.</text>
</comment>
<reference evidence="2" key="1">
    <citation type="submission" date="2023-10" db="EMBL/GenBank/DDBJ databases">
        <title>Genome assembly of Pristionchus species.</title>
        <authorList>
            <person name="Yoshida K."/>
            <person name="Sommer R.J."/>
        </authorList>
    </citation>
    <scope>NUCLEOTIDE SEQUENCE</scope>
    <source>
        <strain evidence="2">RS5133</strain>
    </source>
</reference>
<name>A0AAV5VBF2_9BILA</name>
<evidence type="ECO:0000256" key="1">
    <source>
        <dbReference type="SAM" id="MobiDB-lite"/>
    </source>
</evidence>
<feature type="non-terminal residue" evidence="2">
    <location>
        <position position="1"/>
    </location>
</feature>
<evidence type="ECO:0000313" key="3">
    <source>
        <dbReference type="Proteomes" id="UP001432322"/>
    </source>
</evidence>
<accession>A0AAV5VBF2</accession>
<organism evidence="2 3">
    <name type="scientific">Pristionchus fissidentatus</name>
    <dbReference type="NCBI Taxonomy" id="1538716"/>
    <lineage>
        <taxon>Eukaryota</taxon>
        <taxon>Metazoa</taxon>
        <taxon>Ecdysozoa</taxon>
        <taxon>Nematoda</taxon>
        <taxon>Chromadorea</taxon>
        <taxon>Rhabditida</taxon>
        <taxon>Rhabditina</taxon>
        <taxon>Diplogasteromorpha</taxon>
        <taxon>Diplogasteroidea</taxon>
        <taxon>Neodiplogasteridae</taxon>
        <taxon>Pristionchus</taxon>
    </lineage>
</organism>
<feature type="compositionally biased region" description="Low complexity" evidence="1">
    <location>
        <begin position="73"/>
        <end position="85"/>
    </location>
</feature>
<protein>
    <submittedName>
        <fullName evidence="2">Uncharacterized protein</fullName>
    </submittedName>
</protein>
<dbReference type="Proteomes" id="UP001432322">
    <property type="component" value="Unassembled WGS sequence"/>
</dbReference>
<feature type="region of interest" description="Disordered" evidence="1">
    <location>
        <begin position="43"/>
        <end position="86"/>
    </location>
</feature>
<evidence type="ECO:0000313" key="2">
    <source>
        <dbReference type="EMBL" id="GMT17002.1"/>
    </source>
</evidence>
<sequence length="196" mass="21669">DGMSDVDESRVRKVLAELRQRNHSNEVAADIARLEALLDHPVFRKKSIPGSRPAPEPLRPEPTSTSFEKKSSHSSNSTVSHSLVSRPPVEALRQALRTTLGPYISPNQKVVYVELDTTNWRPKLDEEKRSTVDGAEHVFLKFRPPPLTAERVHCRIRVGDSLLSLTPSDCSSPPLLFAPLDNAARCDRLHAALAAG</sequence>
<dbReference type="AlphaFoldDB" id="A0AAV5VBF2"/>
<keyword evidence="3" id="KW-1185">Reference proteome</keyword>
<gene>
    <name evidence="2" type="ORF">PFISCL1PPCAC_8299</name>
</gene>